<dbReference type="InterPro" id="IPR015422">
    <property type="entry name" value="PyrdxlP-dep_Trfase_small"/>
</dbReference>
<evidence type="ECO:0000313" key="2">
    <source>
        <dbReference type="Proteomes" id="UP001215598"/>
    </source>
</evidence>
<dbReference type="AlphaFoldDB" id="A0AAD7DP10"/>
<dbReference type="EMBL" id="JARKIB010000632">
    <property type="protein sequence ID" value="KAJ7696345.1"/>
    <property type="molecule type" value="Genomic_DNA"/>
</dbReference>
<protein>
    <submittedName>
        <fullName evidence="1">Uncharacterized protein</fullName>
    </submittedName>
</protein>
<reference evidence="1" key="1">
    <citation type="submission" date="2023-03" db="EMBL/GenBank/DDBJ databases">
        <title>Massive genome expansion in bonnet fungi (Mycena s.s.) driven by repeated elements and novel gene families across ecological guilds.</title>
        <authorList>
            <consortium name="Lawrence Berkeley National Laboratory"/>
            <person name="Harder C.B."/>
            <person name="Miyauchi S."/>
            <person name="Viragh M."/>
            <person name="Kuo A."/>
            <person name="Thoen E."/>
            <person name="Andreopoulos B."/>
            <person name="Lu D."/>
            <person name="Skrede I."/>
            <person name="Drula E."/>
            <person name="Henrissat B."/>
            <person name="Morin E."/>
            <person name="Kohler A."/>
            <person name="Barry K."/>
            <person name="LaButti K."/>
            <person name="Morin E."/>
            <person name="Salamov A."/>
            <person name="Lipzen A."/>
            <person name="Mereny Z."/>
            <person name="Hegedus B."/>
            <person name="Baldrian P."/>
            <person name="Stursova M."/>
            <person name="Weitz H."/>
            <person name="Taylor A."/>
            <person name="Grigoriev I.V."/>
            <person name="Nagy L.G."/>
            <person name="Martin F."/>
            <person name="Kauserud H."/>
        </authorList>
    </citation>
    <scope>NUCLEOTIDE SEQUENCE</scope>
    <source>
        <strain evidence="1">CBHHK182m</strain>
    </source>
</reference>
<comment type="caution">
    <text evidence="1">The sequence shown here is derived from an EMBL/GenBank/DDBJ whole genome shotgun (WGS) entry which is preliminary data.</text>
</comment>
<gene>
    <name evidence="1" type="ORF">B0H16DRAFT_1647701</name>
</gene>
<name>A0AAD7DP10_9AGAR</name>
<sequence>MAYKLLAGWVPTASSRTLSHNTVLAHCAGVAVFYRSQRDMFERVARKHLSGLAEWTTPVAGMFLYIKQSRCGLLGAY</sequence>
<accession>A0AAD7DP10</accession>
<proteinExistence type="predicted"/>
<evidence type="ECO:0000313" key="1">
    <source>
        <dbReference type="EMBL" id="KAJ7696345.1"/>
    </source>
</evidence>
<organism evidence="1 2">
    <name type="scientific">Mycena metata</name>
    <dbReference type="NCBI Taxonomy" id="1033252"/>
    <lineage>
        <taxon>Eukaryota</taxon>
        <taxon>Fungi</taxon>
        <taxon>Dikarya</taxon>
        <taxon>Basidiomycota</taxon>
        <taxon>Agaricomycotina</taxon>
        <taxon>Agaricomycetes</taxon>
        <taxon>Agaricomycetidae</taxon>
        <taxon>Agaricales</taxon>
        <taxon>Marasmiineae</taxon>
        <taxon>Mycenaceae</taxon>
        <taxon>Mycena</taxon>
    </lineage>
</organism>
<keyword evidence="2" id="KW-1185">Reference proteome</keyword>
<dbReference type="Proteomes" id="UP001215598">
    <property type="component" value="Unassembled WGS sequence"/>
</dbReference>
<dbReference type="Gene3D" id="3.90.1150.10">
    <property type="entry name" value="Aspartate Aminotransferase, domain 1"/>
    <property type="match status" value="1"/>
</dbReference>